<feature type="domain" description="AsmA" evidence="1">
    <location>
        <begin position="266"/>
        <end position="500"/>
    </location>
</feature>
<reference evidence="2 3" key="1">
    <citation type="submission" date="2020-02" db="EMBL/GenBank/DDBJ databases">
        <authorList>
            <person name="Zheng R.K."/>
            <person name="Sun C.M."/>
        </authorList>
    </citation>
    <scope>NUCLEOTIDE SEQUENCE [LARGE SCALE GENOMIC DNA]</scope>
    <source>
        <strain evidence="3">zrk23</strain>
    </source>
</reference>
<dbReference type="InterPro" id="IPR052894">
    <property type="entry name" value="AsmA-related"/>
</dbReference>
<name>A0A6G6Y5X7_9SPHN</name>
<dbReference type="PANTHER" id="PTHR30441">
    <property type="entry name" value="DUF748 DOMAIN-CONTAINING PROTEIN"/>
    <property type="match status" value="1"/>
</dbReference>
<accession>A0A6G6Y5X7</accession>
<dbReference type="EMBL" id="CP049109">
    <property type="protein sequence ID" value="QIG80251.1"/>
    <property type="molecule type" value="Genomic_DNA"/>
</dbReference>
<dbReference type="Pfam" id="PF05170">
    <property type="entry name" value="AsmA"/>
    <property type="match status" value="2"/>
</dbReference>
<organism evidence="2 3">
    <name type="scientific">Stakelama tenebrarum</name>
    <dbReference type="NCBI Taxonomy" id="2711215"/>
    <lineage>
        <taxon>Bacteria</taxon>
        <taxon>Pseudomonadati</taxon>
        <taxon>Pseudomonadota</taxon>
        <taxon>Alphaproteobacteria</taxon>
        <taxon>Sphingomonadales</taxon>
        <taxon>Sphingomonadaceae</taxon>
        <taxon>Stakelama</taxon>
    </lineage>
</organism>
<evidence type="ECO:0000313" key="3">
    <source>
        <dbReference type="Proteomes" id="UP000501568"/>
    </source>
</evidence>
<gene>
    <name evidence="2" type="ORF">G5C33_11010</name>
</gene>
<protein>
    <submittedName>
        <fullName evidence="2">AsmA family protein</fullName>
    </submittedName>
</protein>
<dbReference type="PANTHER" id="PTHR30441:SF4">
    <property type="entry name" value="PROTEIN ASMA"/>
    <property type="match status" value="1"/>
</dbReference>
<dbReference type="KEGG" id="spzr:G5C33_11010"/>
<keyword evidence="3" id="KW-1185">Reference proteome</keyword>
<evidence type="ECO:0000313" key="2">
    <source>
        <dbReference type="EMBL" id="QIG80251.1"/>
    </source>
</evidence>
<dbReference type="InterPro" id="IPR007844">
    <property type="entry name" value="AsmA"/>
</dbReference>
<dbReference type="GO" id="GO:0005886">
    <property type="term" value="C:plasma membrane"/>
    <property type="evidence" value="ECO:0007669"/>
    <property type="project" value="TreeGrafter"/>
</dbReference>
<evidence type="ECO:0000259" key="1">
    <source>
        <dbReference type="Pfam" id="PF05170"/>
    </source>
</evidence>
<feature type="domain" description="AsmA" evidence="1">
    <location>
        <begin position="2"/>
        <end position="114"/>
    </location>
</feature>
<sequence length="599" mass="62991">MLVLATLALAAFPWGMLDDTIRRELSRSLDRPVSIGSVARVDGVSLHPVIEIRNLSIPQPDWAETDQPMLQAERIELGFSALSLLWGSVRIEQIGLEGVEARLIRRADKRTNWSGEPEGSGSGGAPLAGLSRLTLRNVAIDYRDAVKDRSFRVTLAGSSDKGLRLNGNGTVRGASVTVRAQGAGFAVRESGRWPFGLQIDGSAVGLTLQGTMGAPLAFTDLDALVSAHGSDLANVDALIEAGLPSTQPVRMAAQLYRDGETWRIEDLTGRVGRSDFSGRATLLKKDGHTRIDGELHADQFDFADLASDAGRAEAAAKTARIGERVVPDTAIDLDNLGNTDGVLRITADQLLWPGSKPFRSLDAVLELEGDTLTIAPLTFGMPNGTLAGEATVTQKDAGPELHLQLQLSEGQLADLFPSAGISAPAHGRIALTGTGDTVRAAIGAADGRVALTAAGGSIPEETALLLGQDVGGGLFPDDAEQARLRCLVAGFDFANGTATLRNVRIDTSRALTRAGGTIAFPDERLAIALNGIPKQDVTLRVEGAVPVRGTIKSPSIDEPESADSIGDFIGQLAEAIFGEDSPRAADLDCERAAAEALNF</sequence>
<dbReference type="Proteomes" id="UP000501568">
    <property type="component" value="Chromosome"/>
</dbReference>
<proteinExistence type="predicted"/>
<dbReference type="GO" id="GO:0090313">
    <property type="term" value="P:regulation of protein targeting to membrane"/>
    <property type="evidence" value="ECO:0007669"/>
    <property type="project" value="TreeGrafter"/>
</dbReference>
<dbReference type="AlphaFoldDB" id="A0A6G6Y5X7"/>